<proteinExistence type="predicted"/>
<evidence type="ECO:0000313" key="1">
    <source>
        <dbReference type="EMBL" id="VDG30179.1"/>
    </source>
</evidence>
<dbReference type="EMBL" id="UYIG01000174">
    <property type="protein sequence ID" value="VDG30179.1"/>
    <property type="molecule type" value="Genomic_DNA"/>
</dbReference>
<evidence type="ECO:0000313" key="2">
    <source>
        <dbReference type="Proteomes" id="UP000289996"/>
    </source>
</evidence>
<organism evidence="1 2">
    <name type="scientific">Lactiplantibacillus mudanjiangensis</name>
    <dbReference type="NCBI Taxonomy" id="1296538"/>
    <lineage>
        <taxon>Bacteria</taxon>
        <taxon>Bacillati</taxon>
        <taxon>Bacillota</taxon>
        <taxon>Bacilli</taxon>
        <taxon>Lactobacillales</taxon>
        <taxon>Lactobacillaceae</taxon>
        <taxon>Lactiplantibacillus</taxon>
    </lineage>
</organism>
<dbReference type="OrthoDB" id="2301574at2"/>
<keyword evidence="2" id="KW-1185">Reference proteome</keyword>
<sequence>MNIGLDLDPKQTESFLQKMVGKVINALLPVLHDRLLGDDLLTRQELADWLKMTPKSADENFIFKKGFPYVMIGTKKRYWKRAVIKWIDENQQYHD</sequence>
<dbReference type="Proteomes" id="UP000289996">
    <property type="component" value="Unassembled WGS sequence"/>
</dbReference>
<dbReference type="AlphaFoldDB" id="A0A660E5U4"/>
<reference evidence="1 2" key="1">
    <citation type="submission" date="2018-11" db="EMBL/GenBank/DDBJ databases">
        <authorList>
            <person name="Wuyts S."/>
        </authorList>
    </citation>
    <scope>NUCLEOTIDE SEQUENCE [LARGE SCALE GENOMIC DNA]</scope>
    <source>
        <strain evidence="1">Lactobacillus mudanjiangensis AMBF249</strain>
    </source>
</reference>
<protein>
    <submittedName>
        <fullName evidence="1">Uncharacterized protein</fullName>
    </submittedName>
</protein>
<name>A0A660E5U4_9LACO</name>
<gene>
    <name evidence="1" type="ORF">MUDAN_MDHGFNIF_01732</name>
</gene>
<dbReference type="RefSeq" id="WP_130846876.1">
    <property type="nucleotide sequence ID" value="NZ_UYIE01000035.1"/>
</dbReference>
<accession>A0A660E5U4</accession>